<dbReference type="Pfam" id="PF15697">
    <property type="entry name" value="DUF4666"/>
    <property type="match status" value="1"/>
</dbReference>
<evidence type="ECO:0000256" key="1">
    <source>
        <dbReference type="SAM" id="MobiDB-lite"/>
    </source>
</evidence>
<evidence type="ECO:0000313" key="2">
    <source>
        <dbReference type="EMBL" id="RXH89138.1"/>
    </source>
</evidence>
<protein>
    <submittedName>
        <fullName evidence="2">Uncharacterized protein</fullName>
    </submittedName>
</protein>
<evidence type="ECO:0000313" key="3">
    <source>
        <dbReference type="Proteomes" id="UP000290289"/>
    </source>
</evidence>
<dbReference type="EMBL" id="RDQH01000335">
    <property type="protein sequence ID" value="RXH89138.1"/>
    <property type="molecule type" value="Genomic_DNA"/>
</dbReference>
<dbReference type="InterPro" id="IPR031421">
    <property type="entry name" value="DUF4666"/>
</dbReference>
<feature type="region of interest" description="Disordered" evidence="1">
    <location>
        <begin position="19"/>
        <end position="61"/>
    </location>
</feature>
<dbReference type="Proteomes" id="UP000290289">
    <property type="component" value="Chromosome 9"/>
</dbReference>
<accession>A0A498J0P8</accession>
<name>A0A498J0P8_MALDO</name>
<comment type="caution">
    <text evidence="2">The sequence shown here is derived from an EMBL/GenBank/DDBJ whole genome shotgun (WGS) entry which is preliminary data.</text>
</comment>
<gene>
    <name evidence="2" type="ORF">DVH24_006116</name>
</gene>
<dbReference type="AlphaFoldDB" id="A0A498J0P8"/>
<organism evidence="2 3">
    <name type="scientific">Malus domestica</name>
    <name type="common">Apple</name>
    <name type="synonym">Pyrus malus</name>
    <dbReference type="NCBI Taxonomy" id="3750"/>
    <lineage>
        <taxon>Eukaryota</taxon>
        <taxon>Viridiplantae</taxon>
        <taxon>Streptophyta</taxon>
        <taxon>Embryophyta</taxon>
        <taxon>Tracheophyta</taxon>
        <taxon>Spermatophyta</taxon>
        <taxon>Magnoliopsida</taxon>
        <taxon>eudicotyledons</taxon>
        <taxon>Gunneridae</taxon>
        <taxon>Pentapetalae</taxon>
        <taxon>rosids</taxon>
        <taxon>fabids</taxon>
        <taxon>Rosales</taxon>
        <taxon>Rosaceae</taxon>
        <taxon>Amygdaloideae</taxon>
        <taxon>Maleae</taxon>
        <taxon>Malus</taxon>
    </lineage>
</organism>
<reference evidence="2 3" key="1">
    <citation type="submission" date="2018-10" db="EMBL/GenBank/DDBJ databases">
        <title>A high-quality apple genome assembly.</title>
        <authorList>
            <person name="Hu J."/>
        </authorList>
    </citation>
    <scope>NUCLEOTIDE SEQUENCE [LARGE SCALE GENOMIC DNA]</scope>
    <source>
        <strain evidence="3">cv. HFTH1</strain>
        <tissue evidence="2">Young leaf</tissue>
    </source>
</reference>
<sequence>MVEGLQRLEITFRRQGSSSFYNQDEAEATQQAQGDVKSSTAEPTMERSQSIGGMSYQTVKI</sequence>
<keyword evidence="3" id="KW-1185">Reference proteome</keyword>
<proteinExistence type="predicted"/>